<feature type="compositionally biased region" description="Low complexity" evidence="2">
    <location>
        <begin position="156"/>
        <end position="167"/>
    </location>
</feature>
<reference evidence="4" key="1">
    <citation type="submission" date="2018-10" db="EMBL/GenBank/DDBJ databases">
        <title>Transcriptome assembly of Aceria tosichella (Wheat curl mite) Type 2.</title>
        <authorList>
            <person name="Scully E.D."/>
            <person name="Geib S.M."/>
            <person name="Palmer N.A."/>
            <person name="Gupta A.K."/>
            <person name="Sarath G."/>
            <person name="Tatineni S."/>
        </authorList>
    </citation>
    <scope>NUCLEOTIDE SEQUENCE</scope>
    <source>
        <strain evidence="4">LincolnNE</strain>
    </source>
</reference>
<keyword evidence="1" id="KW-0143">Chaperone</keyword>
<dbReference type="InterPro" id="IPR008971">
    <property type="entry name" value="HSP40/DnaJ_pept-bd"/>
</dbReference>
<dbReference type="FunFam" id="2.60.260.20:FF:000002">
    <property type="entry name" value="Dnaj homolog subfamily b member"/>
    <property type="match status" value="1"/>
</dbReference>
<dbReference type="EMBL" id="GGYP01004301">
    <property type="protein sequence ID" value="MDE49072.1"/>
    <property type="molecule type" value="Transcribed_RNA"/>
</dbReference>
<dbReference type="InterPro" id="IPR036869">
    <property type="entry name" value="J_dom_sf"/>
</dbReference>
<feature type="compositionally biased region" description="Basic residues" evidence="2">
    <location>
        <begin position="141"/>
        <end position="155"/>
    </location>
</feature>
<evidence type="ECO:0000313" key="4">
    <source>
        <dbReference type="EMBL" id="MDE49072.1"/>
    </source>
</evidence>
<dbReference type="SMART" id="SM00271">
    <property type="entry name" value="DnaJ"/>
    <property type="match status" value="1"/>
</dbReference>
<dbReference type="SUPFAM" id="SSF49493">
    <property type="entry name" value="HSP40/DnaJ peptide-binding domain"/>
    <property type="match status" value="2"/>
</dbReference>
<feature type="region of interest" description="Disordered" evidence="2">
    <location>
        <begin position="134"/>
        <end position="192"/>
    </location>
</feature>
<dbReference type="PANTHER" id="PTHR24078:SF553">
    <property type="entry name" value="DNAJ HOMOLOG SUBFAMILY B MEMBER 5"/>
    <property type="match status" value="1"/>
</dbReference>
<dbReference type="Gene3D" id="2.60.260.20">
    <property type="entry name" value="Urease metallochaperone UreE, N-terminal domain"/>
    <property type="match status" value="2"/>
</dbReference>
<name>A0A6G1SGH1_9ACAR</name>
<dbReference type="SUPFAM" id="SSF46565">
    <property type="entry name" value="Chaperone J-domain"/>
    <property type="match status" value="1"/>
</dbReference>
<dbReference type="Pfam" id="PF00226">
    <property type="entry name" value="DnaJ"/>
    <property type="match status" value="1"/>
</dbReference>
<feature type="compositionally biased region" description="Low complexity" evidence="2">
    <location>
        <begin position="176"/>
        <end position="187"/>
    </location>
</feature>
<dbReference type="PROSITE" id="PS50076">
    <property type="entry name" value="DNAJ_2"/>
    <property type="match status" value="1"/>
</dbReference>
<dbReference type="InterPro" id="IPR001623">
    <property type="entry name" value="DnaJ_domain"/>
</dbReference>
<dbReference type="CDD" id="cd10747">
    <property type="entry name" value="DnaJ_C"/>
    <property type="match status" value="1"/>
</dbReference>
<protein>
    <submittedName>
        <fullName evidence="4">DnaJ subfamily B member 4</fullName>
    </submittedName>
</protein>
<gene>
    <name evidence="4" type="primary">DNAJB4</name>
    <name evidence="4" type="ORF">g.20484</name>
</gene>
<dbReference type="InterPro" id="IPR018253">
    <property type="entry name" value="DnaJ_domain_CS"/>
</dbReference>
<sequence>MVKETKYYNLLGVSPNATDEELKKSYRKLALKYHPDKNPSEGERFKAISQAYEVLSNPEKRKVYDQGGENAIKQGHHASDSSGAGQYSNPMDIFDMFFGAGRGGRARGRDPYMGTGGPSVYDVDDDGFFSYATYESNGTRGHPHNRHGSARRQQHQHQQQGRHYNNNNDHHHHGNHYQNNQHQNHQQTKQQDPAIEHDLPVSLEEVLNGTTKKMKINRKALHADGRSSREDKVLTINVKPGWKSGTKITFPREGDQSLNTIAADIVFIIKDKPHPTFKRDGSNIKYTHKISLKDALTCNTTVKVPTLTGEIINLPINEIIKPSTQKVIPNKGLPHTKDHNKFGDLIVNFDIAFPDTLSQESRQLVSQALP</sequence>
<dbReference type="PRINTS" id="PR00625">
    <property type="entry name" value="JDOMAIN"/>
</dbReference>
<dbReference type="Gene3D" id="1.10.287.110">
    <property type="entry name" value="DnaJ domain"/>
    <property type="match status" value="1"/>
</dbReference>
<proteinExistence type="predicted"/>
<dbReference type="FunFam" id="2.60.260.20:FF:000006">
    <property type="entry name" value="DnaJ subfamily B member 13"/>
    <property type="match status" value="1"/>
</dbReference>
<dbReference type="Pfam" id="PF01556">
    <property type="entry name" value="DnaJ_C"/>
    <property type="match status" value="1"/>
</dbReference>
<dbReference type="GO" id="GO:0006457">
    <property type="term" value="P:protein folding"/>
    <property type="evidence" value="ECO:0007669"/>
    <property type="project" value="InterPro"/>
</dbReference>
<dbReference type="InterPro" id="IPR051339">
    <property type="entry name" value="DnaJ_subfamily_B"/>
</dbReference>
<dbReference type="AlphaFoldDB" id="A0A6G1SGH1"/>
<dbReference type="CDD" id="cd06257">
    <property type="entry name" value="DnaJ"/>
    <property type="match status" value="1"/>
</dbReference>
<accession>A0A6G1SGH1</accession>
<feature type="domain" description="J" evidence="3">
    <location>
        <begin position="6"/>
        <end position="68"/>
    </location>
</feature>
<dbReference type="PROSITE" id="PS00636">
    <property type="entry name" value="DNAJ_1"/>
    <property type="match status" value="1"/>
</dbReference>
<dbReference type="InterPro" id="IPR002939">
    <property type="entry name" value="DnaJ_C"/>
</dbReference>
<dbReference type="GO" id="GO:0051082">
    <property type="term" value="F:unfolded protein binding"/>
    <property type="evidence" value="ECO:0007669"/>
    <property type="project" value="InterPro"/>
</dbReference>
<dbReference type="GO" id="GO:0005829">
    <property type="term" value="C:cytosol"/>
    <property type="evidence" value="ECO:0007669"/>
    <property type="project" value="TreeGrafter"/>
</dbReference>
<dbReference type="PANTHER" id="PTHR24078">
    <property type="entry name" value="DNAJ HOMOLOG SUBFAMILY C MEMBER"/>
    <property type="match status" value="1"/>
</dbReference>
<evidence type="ECO:0000256" key="1">
    <source>
        <dbReference type="ARBA" id="ARBA00023186"/>
    </source>
</evidence>
<dbReference type="GO" id="GO:0051087">
    <property type="term" value="F:protein-folding chaperone binding"/>
    <property type="evidence" value="ECO:0007669"/>
    <property type="project" value="TreeGrafter"/>
</dbReference>
<evidence type="ECO:0000259" key="3">
    <source>
        <dbReference type="PROSITE" id="PS50076"/>
    </source>
</evidence>
<evidence type="ECO:0000256" key="2">
    <source>
        <dbReference type="SAM" id="MobiDB-lite"/>
    </source>
</evidence>
<organism evidence="4">
    <name type="scientific">Aceria tosichella</name>
    <name type="common">wheat curl mite</name>
    <dbReference type="NCBI Taxonomy" id="561515"/>
    <lineage>
        <taxon>Eukaryota</taxon>
        <taxon>Metazoa</taxon>
        <taxon>Ecdysozoa</taxon>
        <taxon>Arthropoda</taxon>
        <taxon>Chelicerata</taxon>
        <taxon>Arachnida</taxon>
        <taxon>Acari</taxon>
        <taxon>Acariformes</taxon>
        <taxon>Trombidiformes</taxon>
        <taxon>Prostigmata</taxon>
        <taxon>Eupodina</taxon>
        <taxon>Eriophyoidea</taxon>
        <taxon>Eriophyidae</taxon>
        <taxon>Eriophyinae</taxon>
        <taxon>Aceriini</taxon>
        <taxon>Aceria</taxon>
    </lineage>
</organism>